<evidence type="ECO:0000259" key="2">
    <source>
        <dbReference type="Pfam" id="PF09917"/>
    </source>
</evidence>
<feature type="signal peptide" evidence="1">
    <location>
        <begin position="1"/>
        <end position="22"/>
    </location>
</feature>
<gene>
    <name evidence="3" type="ORF">GGR93_003191</name>
</gene>
<reference evidence="3 4" key="1">
    <citation type="submission" date="2020-08" db="EMBL/GenBank/DDBJ databases">
        <title>Genomic Encyclopedia of Type Strains, Phase IV (KMG-IV): sequencing the most valuable type-strain genomes for metagenomic binning, comparative biology and taxonomic classification.</title>
        <authorList>
            <person name="Goeker M."/>
        </authorList>
    </citation>
    <scope>NUCLEOTIDE SEQUENCE [LARGE SCALE GENOMIC DNA]</scope>
    <source>
        <strain evidence="3 4">DSM 101015</strain>
    </source>
</reference>
<dbReference type="Proteomes" id="UP000565745">
    <property type="component" value="Unassembled WGS sequence"/>
</dbReference>
<feature type="chain" id="PRO_5031546453" evidence="1">
    <location>
        <begin position="23"/>
        <end position="130"/>
    </location>
</feature>
<dbReference type="Gene3D" id="2.40.128.520">
    <property type="match status" value="1"/>
</dbReference>
<dbReference type="PANTHER" id="PTHR36919:SF2">
    <property type="entry name" value="BLL6627 PROTEIN"/>
    <property type="match status" value="1"/>
</dbReference>
<organism evidence="3 4">
    <name type="scientific">Sulfitobacter noctilucicola</name>
    <dbReference type="NCBI Taxonomy" id="1342301"/>
    <lineage>
        <taxon>Bacteria</taxon>
        <taxon>Pseudomonadati</taxon>
        <taxon>Pseudomonadota</taxon>
        <taxon>Alphaproteobacteria</taxon>
        <taxon>Rhodobacterales</taxon>
        <taxon>Roseobacteraceae</taxon>
        <taxon>Sulfitobacter</taxon>
    </lineage>
</organism>
<evidence type="ECO:0000313" key="4">
    <source>
        <dbReference type="Proteomes" id="UP000565745"/>
    </source>
</evidence>
<keyword evidence="4" id="KW-1185">Reference proteome</keyword>
<accession>A0A7W6MB94</accession>
<dbReference type="InterPro" id="IPR019223">
    <property type="entry name" value="DUF2147"/>
</dbReference>
<dbReference type="AlphaFoldDB" id="A0A7W6MB94"/>
<dbReference type="Pfam" id="PF09917">
    <property type="entry name" value="DUF2147"/>
    <property type="match status" value="1"/>
</dbReference>
<evidence type="ECO:0000313" key="3">
    <source>
        <dbReference type="EMBL" id="MBB4175398.1"/>
    </source>
</evidence>
<feature type="domain" description="DUF2147" evidence="2">
    <location>
        <begin position="27"/>
        <end position="128"/>
    </location>
</feature>
<comment type="caution">
    <text evidence="3">The sequence shown here is derived from an EMBL/GenBank/DDBJ whole genome shotgun (WGS) entry which is preliminary data.</text>
</comment>
<sequence length="130" mass="14642">MTLYKFIVPAVLAAGLCTPLHADVPLGLWESKPDRRGVVVHVRTKPCGQSICGRIERAKDRRGYDTPSNALGRRMLMDMQAQSDGSYSGKIWEPSRNRIISSLMRVQGNRMELHNCDGDACEDVVWTRLR</sequence>
<evidence type="ECO:0000256" key="1">
    <source>
        <dbReference type="SAM" id="SignalP"/>
    </source>
</evidence>
<name>A0A7W6MB94_9RHOB</name>
<dbReference type="RefSeq" id="WP_025056428.1">
    <property type="nucleotide sequence ID" value="NZ_JACIFU010000004.1"/>
</dbReference>
<keyword evidence="1" id="KW-0732">Signal</keyword>
<protein>
    <submittedName>
        <fullName evidence="3">Uncharacterized protein (DUF2147 family)</fullName>
    </submittedName>
</protein>
<dbReference type="EMBL" id="JACIFU010000004">
    <property type="protein sequence ID" value="MBB4175398.1"/>
    <property type="molecule type" value="Genomic_DNA"/>
</dbReference>
<dbReference type="OrthoDB" id="9811671at2"/>
<proteinExistence type="predicted"/>
<dbReference type="PANTHER" id="PTHR36919">
    <property type="entry name" value="BLR1215 PROTEIN"/>
    <property type="match status" value="1"/>
</dbReference>